<organism evidence="1 2">
    <name type="scientific">Nonomuraea polychroma</name>
    <dbReference type="NCBI Taxonomy" id="46176"/>
    <lineage>
        <taxon>Bacteria</taxon>
        <taxon>Bacillati</taxon>
        <taxon>Actinomycetota</taxon>
        <taxon>Actinomycetes</taxon>
        <taxon>Streptosporangiales</taxon>
        <taxon>Streptosporangiaceae</taxon>
        <taxon>Nonomuraea</taxon>
    </lineage>
</organism>
<sequence length="59" mass="6148">MTLLAHYVDLKAGGKPVAGKSAVEMYKVGWTDARPAVPAARQPLSTSLLKGPPPTCGGW</sequence>
<dbReference type="RefSeq" id="WP_127932128.1">
    <property type="nucleotide sequence ID" value="NZ_SAUN01000001.1"/>
</dbReference>
<reference evidence="1 2" key="1">
    <citation type="submission" date="2019-01" db="EMBL/GenBank/DDBJ databases">
        <title>Sequencing the genomes of 1000 actinobacteria strains.</title>
        <authorList>
            <person name="Klenk H.-P."/>
        </authorList>
    </citation>
    <scope>NUCLEOTIDE SEQUENCE [LARGE SCALE GENOMIC DNA]</scope>
    <source>
        <strain evidence="1 2">DSM 43925</strain>
    </source>
</reference>
<name>A0A438M220_9ACTN</name>
<protein>
    <submittedName>
        <fullName evidence="1">Uncharacterized protein</fullName>
    </submittedName>
</protein>
<dbReference type="OrthoDB" id="3822522at2"/>
<dbReference type="AlphaFoldDB" id="A0A438M220"/>
<keyword evidence="2" id="KW-1185">Reference proteome</keyword>
<proteinExistence type="predicted"/>
<evidence type="ECO:0000313" key="1">
    <source>
        <dbReference type="EMBL" id="RVX39647.1"/>
    </source>
</evidence>
<dbReference type="Proteomes" id="UP000284824">
    <property type="component" value="Unassembled WGS sequence"/>
</dbReference>
<accession>A0A438M220</accession>
<comment type="caution">
    <text evidence="1">The sequence shown here is derived from an EMBL/GenBank/DDBJ whole genome shotgun (WGS) entry which is preliminary data.</text>
</comment>
<dbReference type="EMBL" id="SAUN01000001">
    <property type="protein sequence ID" value="RVX39647.1"/>
    <property type="molecule type" value="Genomic_DNA"/>
</dbReference>
<evidence type="ECO:0000313" key="2">
    <source>
        <dbReference type="Proteomes" id="UP000284824"/>
    </source>
</evidence>
<gene>
    <name evidence="1" type="ORF">EDD27_2008</name>
</gene>